<organism evidence="1 2">
    <name type="scientific">Rhizoctonia solani 123E</name>
    <dbReference type="NCBI Taxonomy" id="1423351"/>
    <lineage>
        <taxon>Eukaryota</taxon>
        <taxon>Fungi</taxon>
        <taxon>Dikarya</taxon>
        <taxon>Basidiomycota</taxon>
        <taxon>Agaricomycotina</taxon>
        <taxon>Agaricomycetes</taxon>
        <taxon>Cantharellales</taxon>
        <taxon>Ceratobasidiaceae</taxon>
        <taxon>Rhizoctonia</taxon>
    </lineage>
</organism>
<comment type="caution">
    <text evidence="1">The sequence shown here is derived from an EMBL/GenBank/DDBJ whole genome shotgun (WGS) entry which is preliminary data.</text>
</comment>
<proteinExistence type="predicted"/>
<reference evidence="1 2" key="1">
    <citation type="submission" date="2013-12" db="EMBL/GenBank/DDBJ databases">
        <authorList>
            <person name="Cubeta M."/>
            <person name="Pakala S."/>
            <person name="Fedorova N."/>
            <person name="Thomas E."/>
            <person name="Dean R."/>
            <person name="Jabaji S."/>
            <person name="Neate S."/>
            <person name="Toda T."/>
            <person name="Tavantzis S."/>
            <person name="Vilgalys R."/>
            <person name="Bharathan N."/>
            <person name="Pakala S."/>
            <person name="Losada L.S."/>
            <person name="Zafar N."/>
            <person name="Nierman W."/>
        </authorList>
    </citation>
    <scope>NUCLEOTIDE SEQUENCE [LARGE SCALE GENOMIC DNA]</scope>
    <source>
        <strain evidence="1 2">123E</strain>
    </source>
</reference>
<dbReference type="Proteomes" id="UP000027456">
    <property type="component" value="Unassembled WGS sequence"/>
</dbReference>
<sequence>MSRLLLHTSTESALALLATPPGLVPTLPVAHQLSAPTSLILALMLRAPHTTAPLVPRAHLRMCTPTNLDVSTFAALSGAHPTLVLTPRPGLSFTSNPISPSTVVPKTLSMASPVLGTSPFPIPLRLSRTPTAMSTSLRTTLHNPRLLTHHKLHCINKAGQ</sequence>
<dbReference type="EMBL" id="AZST01000137">
    <property type="protein sequence ID" value="KEP51880.1"/>
    <property type="molecule type" value="Genomic_DNA"/>
</dbReference>
<keyword evidence="2" id="KW-1185">Reference proteome</keyword>
<evidence type="ECO:0000313" key="2">
    <source>
        <dbReference type="Proteomes" id="UP000027456"/>
    </source>
</evidence>
<name>A0A074S2W1_9AGAM</name>
<dbReference type="HOGENOM" id="CLU_1653118_0_0_1"/>
<dbReference type="AlphaFoldDB" id="A0A074S2W1"/>
<accession>A0A074S2W1</accession>
<protein>
    <submittedName>
        <fullName evidence="1">Uncharacterized protein</fullName>
    </submittedName>
</protein>
<evidence type="ECO:0000313" key="1">
    <source>
        <dbReference type="EMBL" id="KEP51880.1"/>
    </source>
</evidence>
<gene>
    <name evidence="1" type="ORF">V565_054070</name>
</gene>